<organism evidence="1 2">
    <name type="scientific">Vitis vinifera</name>
    <name type="common">Grape</name>
    <dbReference type="NCBI Taxonomy" id="29760"/>
    <lineage>
        <taxon>Eukaryota</taxon>
        <taxon>Viridiplantae</taxon>
        <taxon>Streptophyta</taxon>
        <taxon>Embryophyta</taxon>
        <taxon>Tracheophyta</taxon>
        <taxon>Spermatophyta</taxon>
        <taxon>Magnoliopsida</taxon>
        <taxon>eudicotyledons</taxon>
        <taxon>Gunneridae</taxon>
        <taxon>Pentapetalae</taxon>
        <taxon>rosids</taxon>
        <taxon>Vitales</taxon>
        <taxon>Vitaceae</taxon>
        <taxon>Viteae</taxon>
        <taxon>Vitis</taxon>
    </lineage>
</organism>
<sequence length="74" mass="8167">MILEQGNTRSSWIPGAPHNYSCTMVPPQYGVADRSRGLEFQVLDTPTHITTASSIMKMRHTSLALCTTTLSSRD</sequence>
<protein>
    <submittedName>
        <fullName evidence="1">Uncharacterized protein</fullName>
    </submittedName>
</protein>
<proteinExistence type="predicted"/>
<name>A0A438GVF4_VITVI</name>
<reference evidence="1 2" key="1">
    <citation type="journal article" date="2018" name="PLoS Genet.">
        <title>Population sequencing reveals clonal diversity and ancestral inbreeding in the grapevine cultivar Chardonnay.</title>
        <authorList>
            <person name="Roach M.J."/>
            <person name="Johnson D.L."/>
            <person name="Bohlmann J."/>
            <person name="van Vuuren H.J."/>
            <person name="Jones S.J."/>
            <person name="Pretorius I.S."/>
            <person name="Schmidt S.A."/>
            <person name="Borneman A.R."/>
        </authorList>
    </citation>
    <scope>NUCLEOTIDE SEQUENCE [LARGE SCALE GENOMIC DNA]</scope>
    <source>
        <strain evidence="2">cv. Chardonnay</strain>
        <tissue evidence="1">Leaf</tissue>
    </source>
</reference>
<evidence type="ECO:0000313" key="2">
    <source>
        <dbReference type="Proteomes" id="UP000288805"/>
    </source>
</evidence>
<gene>
    <name evidence="1" type="ORF">CK203_044228</name>
</gene>
<dbReference type="EMBL" id="QGNW01000334">
    <property type="protein sequence ID" value="RVW76170.1"/>
    <property type="molecule type" value="Genomic_DNA"/>
</dbReference>
<dbReference type="AlphaFoldDB" id="A0A438GVF4"/>
<accession>A0A438GVF4</accession>
<evidence type="ECO:0000313" key="1">
    <source>
        <dbReference type="EMBL" id="RVW76170.1"/>
    </source>
</evidence>
<comment type="caution">
    <text evidence="1">The sequence shown here is derived from an EMBL/GenBank/DDBJ whole genome shotgun (WGS) entry which is preliminary data.</text>
</comment>
<dbReference type="Proteomes" id="UP000288805">
    <property type="component" value="Unassembled WGS sequence"/>
</dbReference>